<dbReference type="EMBL" id="JAASRM010000001">
    <property type="protein sequence ID" value="NIK87884.1"/>
    <property type="molecule type" value="Genomic_DNA"/>
</dbReference>
<dbReference type="Pfam" id="PF09476">
    <property type="entry name" value="Pilus_CpaD"/>
    <property type="match status" value="1"/>
</dbReference>
<evidence type="ECO:0000256" key="1">
    <source>
        <dbReference type="SAM" id="MobiDB-lite"/>
    </source>
</evidence>
<keyword evidence="3" id="KW-1185">Reference proteome</keyword>
<dbReference type="InterPro" id="IPR013361">
    <property type="entry name" value="Pilus_CpaD"/>
</dbReference>
<comment type="caution">
    <text evidence="2">The sequence shown here is derived from an EMBL/GenBank/DDBJ whole genome shotgun (WGS) entry which is preliminary data.</text>
</comment>
<reference evidence="2 3" key="1">
    <citation type="submission" date="2020-03" db="EMBL/GenBank/DDBJ databases">
        <title>Genomic Encyclopedia of Type Strains, Phase IV (KMG-IV): sequencing the most valuable type-strain genomes for metagenomic binning, comparative biology and taxonomic classification.</title>
        <authorList>
            <person name="Goeker M."/>
        </authorList>
    </citation>
    <scope>NUCLEOTIDE SEQUENCE [LARGE SCALE GENOMIC DNA]</scope>
    <source>
        <strain evidence="2 3">DSM 19867</strain>
    </source>
</reference>
<sequence length="223" mass="23333">MTGLKDVLRAAAVGAVLLAGSCAGPDRDGTAFTDPSVNHPISVEPHFAAIKLNFAASEQGLLPDDAAKFEGFVADFMSRGSGSISVSAPQGSDSVAVLRYFGARLSEMGVPRGRILVGTHEGADKRVEIGFIAYTASTKPCGDWSENLGKTYDNTSAKNFGCAVQQNIAAQVADPRDLLEMRPSDPSDAARRAVVIGNYENGKPTAAEKTKDQSGAVSKVNKD</sequence>
<dbReference type="AlphaFoldDB" id="A0A846MWI4"/>
<dbReference type="RefSeq" id="WP_167081857.1">
    <property type="nucleotide sequence ID" value="NZ_BAAADC010000001.1"/>
</dbReference>
<feature type="region of interest" description="Disordered" evidence="1">
    <location>
        <begin position="199"/>
        <end position="223"/>
    </location>
</feature>
<dbReference type="NCBIfam" id="TIGR02522">
    <property type="entry name" value="pilus_cpaD"/>
    <property type="match status" value="1"/>
</dbReference>
<evidence type="ECO:0000313" key="2">
    <source>
        <dbReference type="EMBL" id="NIK87884.1"/>
    </source>
</evidence>
<organism evidence="2 3">
    <name type="scientific">Rhizomicrobium palustre</name>
    <dbReference type="NCBI Taxonomy" id="189966"/>
    <lineage>
        <taxon>Bacteria</taxon>
        <taxon>Pseudomonadati</taxon>
        <taxon>Pseudomonadota</taxon>
        <taxon>Alphaproteobacteria</taxon>
        <taxon>Micropepsales</taxon>
        <taxon>Micropepsaceae</taxon>
        <taxon>Rhizomicrobium</taxon>
    </lineage>
</organism>
<proteinExistence type="predicted"/>
<dbReference type="Proteomes" id="UP000570514">
    <property type="component" value="Unassembled WGS sequence"/>
</dbReference>
<dbReference type="PROSITE" id="PS51257">
    <property type="entry name" value="PROKAR_LIPOPROTEIN"/>
    <property type="match status" value="1"/>
</dbReference>
<evidence type="ECO:0000313" key="3">
    <source>
        <dbReference type="Proteomes" id="UP000570514"/>
    </source>
</evidence>
<protein>
    <submittedName>
        <fullName evidence="2">Pilus assembly protein CpaD</fullName>
    </submittedName>
</protein>
<dbReference type="InterPro" id="IPR019027">
    <property type="entry name" value="Pilus_biogenesis_CpaD-related"/>
</dbReference>
<gene>
    <name evidence="2" type="ORF">FHS83_001202</name>
</gene>
<accession>A0A846MWI4</accession>
<name>A0A846MWI4_9PROT</name>